<organism evidence="2 4">
    <name type="scientific">Phytophthora infestans</name>
    <name type="common">Potato late blight agent</name>
    <name type="synonym">Botrytis infestans</name>
    <dbReference type="NCBI Taxonomy" id="4787"/>
    <lineage>
        <taxon>Eukaryota</taxon>
        <taxon>Sar</taxon>
        <taxon>Stramenopiles</taxon>
        <taxon>Oomycota</taxon>
        <taxon>Peronosporomycetes</taxon>
        <taxon>Peronosporales</taxon>
        <taxon>Peronosporaceae</taxon>
        <taxon>Phytophthora</taxon>
    </lineage>
</organism>
<name>A0A833VY04_PHYIN</name>
<dbReference type="EMBL" id="JAACNO010002359">
    <property type="protein sequence ID" value="KAF4133755.1"/>
    <property type="molecule type" value="Genomic_DNA"/>
</dbReference>
<evidence type="ECO:0000313" key="3">
    <source>
        <dbReference type="EMBL" id="KAF4133755.1"/>
    </source>
</evidence>
<evidence type="ECO:0000313" key="4">
    <source>
        <dbReference type="Proteomes" id="UP000602510"/>
    </source>
</evidence>
<dbReference type="Proteomes" id="UP000704712">
    <property type="component" value="Unassembled WGS sequence"/>
</dbReference>
<sequence length="183" mass="21252">MDAFLQKIASSMLFTSAKSAPAQNTKQQKPVLLASGSPRSHPIRHSAPRMQQPEEQPRELPRRRIAHWDKKREKCANCQHIYLKTLSQHPGFCSVDCKSNMAYLEKVNRTIRAMKDAVQEQRKQNQAEKQQAEEKQQQEPVQHKEEDDYLEVAETECKTFAEFGLEYRILEASNVEWAFSAMY</sequence>
<dbReference type="AlphaFoldDB" id="A0A833VY04"/>
<evidence type="ECO:0008006" key="5">
    <source>
        <dbReference type="Google" id="ProtNLM"/>
    </source>
</evidence>
<proteinExistence type="predicted"/>
<feature type="region of interest" description="Disordered" evidence="1">
    <location>
        <begin position="15"/>
        <end position="60"/>
    </location>
</feature>
<reference evidence="2" key="1">
    <citation type="submission" date="2020-04" db="EMBL/GenBank/DDBJ databases">
        <title>Hybrid Assembly of Korean Phytophthora infestans isolates.</title>
        <authorList>
            <person name="Prokchorchik M."/>
            <person name="Lee Y."/>
            <person name="Seo J."/>
            <person name="Cho J.-H."/>
            <person name="Park Y.-E."/>
            <person name="Jang D.-C."/>
            <person name="Im J.-S."/>
            <person name="Choi J.-G."/>
            <person name="Park H.-J."/>
            <person name="Lee G.-B."/>
            <person name="Lee Y.-G."/>
            <person name="Hong S.-Y."/>
            <person name="Cho K."/>
            <person name="Sohn K.H."/>
        </authorList>
    </citation>
    <scope>NUCLEOTIDE SEQUENCE</scope>
    <source>
        <strain evidence="2">KR_1_A1</strain>
        <strain evidence="3">KR_2_A2</strain>
    </source>
</reference>
<accession>A0A833VY04</accession>
<dbReference type="EMBL" id="WSZM01000423">
    <property type="protein sequence ID" value="KAF4033379.1"/>
    <property type="molecule type" value="Genomic_DNA"/>
</dbReference>
<feature type="compositionally biased region" description="Basic and acidic residues" evidence="1">
    <location>
        <begin position="116"/>
        <end position="146"/>
    </location>
</feature>
<keyword evidence="4" id="KW-1185">Reference proteome</keyword>
<evidence type="ECO:0000313" key="2">
    <source>
        <dbReference type="EMBL" id="KAF4033379.1"/>
    </source>
</evidence>
<evidence type="ECO:0000256" key="1">
    <source>
        <dbReference type="SAM" id="MobiDB-lite"/>
    </source>
</evidence>
<protein>
    <recommendedName>
        <fullName evidence="5">FLZ-type domain-containing protein</fullName>
    </recommendedName>
</protein>
<feature type="region of interest" description="Disordered" evidence="1">
    <location>
        <begin position="116"/>
        <end position="148"/>
    </location>
</feature>
<gene>
    <name evidence="2" type="ORF">GN244_ATG14714</name>
    <name evidence="3" type="ORF">GN958_ATG17092</name>
</gene>
<feature type="compositionally biased region" description="Polar residues" evidence="1">
    <location>
        <begin position="15"/>
        <end position="28"/>
    </location>
</feature>
<comment type="caution">
    <text evidence="2">The sequence shown here is derived from an EMBL/GenBank/DDBJ whole genome shotgun (WGS) entry which is preliminary data.</text>
</comment>
<dbReference type="Proteomes" id="UP000602510">
    <property type="component" value="Unassembled WGS sequence"/>
</dbReference>